<sequence>MSGSSVVDSAATPISGTFVSFRAIAAGCVIGILTNLSNTYYGLQTGYSNQGDLTASLLGFAVFKALSRVFRIRELSIHENVLITSASTAAGCMPVTAGFTNTIPALEFVIKRTDGGPVVFSWLQLTLWSFGLAFFGLIFASVLHDRLIVRENLPWPGAKAFAASLDVLYNRMPVQLPRGRRISEQTTLTAQAGETRHDEDPAKANDQDWLNRFRLLFMAGSIGMVITILMYFVPISRRLPVLGSYLAKNYLWTASISPGYFGGGIITGPVISLHMLAGAIFGWGILASISKSHGWANGPADDWETGIRGWVTWVSLAALMADTVVKLGSYIIEAFTTSFPRKRIETLRLSPGPVARTPLWPTGRRHSSQDTPGIRDRLLGDHSSTLESTDESRNQSVAAKGQKNLGQSLKVTKSVGLAFLVSILVCCFAITFLIKAMRWYLVLLAVLLSLPMAYVGIRVLAETDFNPQSGLVSQLVFAVILTGNNPSAILLNVVAAGVATAGSSQAGDLAYDFKIGHDVGVPPKSQLYAQIVGSVFGAFISTGIYRLYTSTYQMPSTLFPLPASLLDVTRAKLLHGRGLPPGAGQYAIGVGIFFLVTSCVKIVYANRWWQNLIPNATSFAIGIFLVPSFTISRAVGGILFWYLVHVRHMQRDPILVVGSGLVLGESLGSVVNLLLEASRVPTL</sequence>
<feature type="transmembrane region" description="Helical" evidence="7">
    <location>
        <begin position="260"/>
        <end position="286"/>
    </location>
</feature>
<dbReference type="InterPro" id="IPR045035">
    <property type="entry name" value="YSL-like"/>
</dbReference>
<evidence type="ECO:0000313" key="8">
    <source>
        <dbReference type="EMBL" id="KAF2170765.1"/>
    </source>
</evidence>
<dbReference type="AlphaFoldDB" id="A0A6A6CUN6"/>
<proteinExistence type="inferred from homology"/>
<dbReference type="GeneID" id="54569065"/>
<dbReference type="NCBIfam" id="TIGR00728">
    <property type="entry name" value="OPT_sfam"/>
    <property type="match status" value="1"/>
</dbReference>
<comment type="subcellular location">
    <subcellularLocation>
        <location evidence="1">Membrane</location>
        <topology evidence="1">Multi-pass membrane protein</topology>
    </subcellularLocation>
</comment>
<comment type="similarity">
    <text evidence="2">Belongs to the oligopeptide OPT transporter family.</text>
</comment>
<keyword evidence="9" id="KW-1185">Reference proteome</keyword>
<evidence type="ECO:0000256" key="1">
    <source>
        <dbReference type="ARBA" id="ARBA00004141"/>
    </source>
</evidence>
<feature type="transmembrane region" description="Helical" evidence="7">
    <location>
        <begin position="527"/>
        <end position="548"/>
    </location>
</feature>
<feature type="transmembrane region" description="Helical" evidence="7">
    <location>
        <begin position="213"/>
        <end position="233"/>
    </location>
</feature>
<keyword evidence="6 7" id="KW-0472">Membrane</keyword>
<evidence type="ECO:0000256" key="4">
    <source>
        <dbReference type="ARBA" id="ARBA00022692"/>
    </source>
</evidence>
<dbReference type="RefSeq" id="XP_033671654.1">
    <property type="nucleotide sequence ID" value="XM_033815793.1"/>
</dbReference>
<dbReference type="Pfam" id="PF03169">
    <property type="entry name" value="OPT"/>
    <property type="match status" value="1"/>
</dbReference>
<name>A0A6A6CUN6_ZASCE</name>
<feature type="transmembrane region" description="Helical" evidence="7">
    <location>
        <begin position="82"/>
        <end position="99"/>
    </location>
</feature>
<feature type="transmembrane region" description="Helical" evidence="7">
    <location>
        <begin position="119"/>
        <end position="143"/>
    </location>
</feature>
<evidence type="ECO:0008006" key="10">
    <source>
        <dbReference type="Google" id="ProtNLM"/>
    </source>
</evidence>
<gene>
    <name evidence="8" type="ORF">M409DRAFT_63835</name>
</gene>
<evidence type="ECO:0000256" key="7">
    <source>
        <dbReference type="SAM" id="Phobius"/>
    </source>
</evidence>
<feature type="transmembrane region" description="Helical" evidence="7">
    <location>
        <begin position="440"/>
        <end position="461"/>
    </location>
</feature>
<dbReference type="InterPro" id="IPR004813">
    <property type="entry name" value="OPT"/>
</dbReference>
<protein>
    <recommendedName>
        <fullName evidence="10">OPT superfamily oligopeptide transporter</fullName>
    </recommendedName>
</protein>
<reference evidence="8" key="1">
    <citation type="journal article" date="2020" name="Stud. Mycol.">
        <title>101 Dothideomycetes genomes: a test case for predicting lifestyles and emergence of pathogens.</title>
        <authorList>
            <person name="Haridas S."/>
            <person name="Albert R."/>
            <person name="Binder M."/>
            <person name="Bloem J."/>
            <person name="Labutti K."/>
            <person name="Salamov A."/>
            <person name="Andreopoulos B."/>
            <person name="Baker S."/>
            <person name="Barry K."/>
            <person name="Bills G."/>
            <person name="Bluhm B."/>
            <person name="Cannon C."/>
            <person name="Castanera R."/>
            <person name="Culley D."/>
            <person name="Daum C."/>
            <person name="Ezra D."/>
            <person name="Gonzalez J."/>
            <person name="Henrissat B."/>
            <person name="Kuo A."/>
            <person name="Liang C."/>
            <person name="Lipzen A."/>
            <person name="Lutzoni F."/>
            <person name="Magnuson J."/>
            <person name="Mondo S."/>
            <person name="Nolan M."/>
            <person name="Ohm R."/>
            <person name="Pangilinan J."/>
            <person name="Park H.-J."/>
            <person name="Ramirez L."/>
            <person name="Alfaro M."/>
            <person name="Sun H."/>
            <person name="Tritt A."/>
            <person name="Yoshinaga Y."/>
            <person name="Zwiers L.-H."/>
            <person name="Turgeon B."/>
            <person name="Goodwin S."/>
            <person name="Spatafora J."/>
            <person name="Crous P."/>
            <person name="Grigoriev I."/>
        </authorList>
    </citation>
    <scope>NUCLEOTIDE SEQUENCE</scope>
    <source>
        <strain evidence="8">ATCC 36951</strain>
    </source>
</reference>
<evidence type="ECO:0000313" key="9">
    <source>
        <dbReference type="Proteomes" id="UP000799537"/>
    </source>
</evidence>
<evidence type="ECO:0000256" key="5">
    <source>
        <dbReference type="ARBA" id="ARBA00022989"/>
    </source>
</evidence>
<feature type="transmembrane region" description="Helical" evidence="7">
    <location>
        <begin position="583"/>
        <end position="604"/>
    </location>
</feature>
<feature type="transmembrane region" description="Helical" evidence="7">
    <location>
        <begin position="12"/>
        <end position="33"/>
    </location>
</feature>
<feature type="transmembrane region" description="Helical" evidence="7">
    <location>
        <begin position="654"/>
        <end position="675"/>
    </location>
</feature>
<dbReference type="EMBL" id="ML993584">
    <property type="protein sequence ID" value="KAF2170765.1"/>
    <property type="molecule type" value="Genomic_DNA"/>
</dbReference>
<dbReference type="OrthoDB" id="627262at2759"/>
<accession>A0A6A6CUN6</accession>
<keyword evidence="3" id="KW-0813">Transport</keyword>
<dbReference type="PANTHER" id="PTHR31645">
    <property type="entry name" value="OLIGOPEPTIDE TRANSPORTER YGL114W-RELATED"/>
    <property type="match status" value="1"/>
</dbReference>
<dbReference type="PANTHER" id="PTHR31645:SF0">
    <property type="entry name" value="OLIGOPEPTIDE TRANSPORTER YGL114W-RELATED"/>
    <property type="match status" value="1"/>
</dbReference>
<dbReference type="Proteomes" id="UP000799537">
    <property type="component" value="Unassembled WGS sequence"/>
</dbReference>
<evidence type="ECO:0000256" key="6">
    <source>
        <dbReference type="ARBA" id="ARBA00023136"/>
    </source>
</evidence>
<keyword evidence="5 7" id="KW-1133">Transmembrane helix</keyword>
<dbReference type="GO" id="GO:0035673">
    <property type="term" value="F:oligopeptide transmembrane transporter activity"/>
    <property type="evidence" value="ECO:0007669"/>
    <property type="project" value="InterPro"/>
</dbReference>
<evidence type="ECO:0000256" key="3">
    <source>
        <dbReference type="ARBA" id="ARBA00022448"/>
    </source>
</evidence>
<keyword evidence="4 7" id="KW-0812">Transmembrane</keyword>
<evidence type="ECO:0000256" key="2">
    <source>
        <dbReference type="ARBA" id="ARBA00008807"/>
    </source>
</evidence>
<organism evidence="8 9">
    <name type="scientific">Zasmidium cellare ATCC 36951</name>
    <dbReference type="NCBI Taxonomy" id="1080233"/>
    <lineage>
        <taxon>Eukaryota</taxon>
        <taxon>Fungi</taxon>
        <taxon>Dikarya</taxon>
        <taxon>Ascomycota</taxon>
        <taxon>Pezizomycotina</taxon>
        <taxon>Dothideomycetes</taxon>
        <taxon>Dothideomycetidae</taxon>
        <taxon>Mycosphaerellales</taxon>
        <taxon>Mycosphaerellaceae</taxon>
        <taxon>Zasmidium</taxon>
    </lineage>
</organism>
<feature type="transmembrane region" description="Helical" evidence="7">
    <location>
        <begin position="616"/>
        <end position="642"/>
    </location>
</feature>
<feature type="transmembrane region" description="Helical" evidence="7">
    <location>
        <begin position="415"/>
        <end position="434"/>
    </location>
</feature>
<dbReference type="GO" id="GO:0000329">
    <property type="term" value="C:fungal-type vacuole membrane"/>
    <property type="evidence" value="ECO:0007669"/>
    <property type="project" value="TreeGrafter"/>
</dbReference>